<reference evidence="2 3" key="1">
    <citation type="submission" date="2019-07" db="EMBL/GenBank/DDBJ databases">
        <authorList>
            <person name="Jastrzebski P J."/>
            <person name="Paukszto L."/>
            <person name="Jastrzebski P J."/>
        </authorList>
    </citation>
    <scope>NUCLEOTIDE SEQUENCE [LARGE SCALE GENOMIC DNA]</scope>
    <source>
        <strain evidence="2 3">WMS-il1</strain>
    </source>
</reference>
<dbReference type="EMBL" id="CABIJS010000166">
    <property type="protein sequence ID" value="VUZ45349.1"/>
    <property type="molecule type" value="Genomic_DNA"/>
</dbReference>
<accession>A0A564YEG9</accession>
<feature type="non-terminal residue" evidence="2">
    <location>
        <position position="420"/>
    </location>
</feature>
<dbReference type="AlphaFoldDB" id="A0A564YEG9"/>
<protein>
    <submittedName>
        <fullName evidence="2">Uncharacterized protein</fullName>
    </submittedName>
</protein>
<keyword evidence="3" id="KW-1185">Reference proteome</keyword>
<organism evidence="2 3">
    <name type="scientific">Hymenolepis diminuta</name>
    <name type="common">Rat tapeworm</name>
    <dbReference type="NCBI Taxonomy" id="6216"/>
    <lineage>
        <taxon>Eukaryota</taxon>
        <taxon>Metazoa</taxon>
        <taxon>Spiralia</taxon>
        <taxon>Lophotrochozoa</taxon>
        <taxon>Platyhelminthes</taxon>
        <taxon>Cestoda</taxon>
        <taxon>Eucestoda</taxon>
        <taxon>Cyclophyllidea</taxon>
        <taxon>Hymenolepididae</taxon>
        <taxon>Hymenolepis</taxon>
    </lineage>
</organism>
<sequence>MTGHKNHSHSVQVPRSLISPKQAQDYLLRNGLDSLEKDERIDARLEGRLREEVMATCHTLHRLDARNDRQTRFLLSIDATAVSANPTTAPQRLAEFSGLLNRLFTLSPQGESGILWSLDDAKDLNEPTDSINSKRLKESTPNVPNIIILLVCKQNISPPCDTRSESQPICDFWQNALDACHLTIFIDEPTEGPPQTQVGNNNIIESHHSTKTNHCTDSRYPLAVWPSFLSFPDFFVEEHPLADINLCKLKYLLIQMAFLGRMLKTSENQTNWSTLLEVATTWICLLVHWPFHTAWLSLFLEEHYFSGRAGQTVRQRIRNSGITGSGGDSSDEDENTASTTSQPVLPEDTLPMLYSRVLERLAPALLACRSRGETRSSQIQSPASHRSHSSSGRWQNTTGGGGSQASAALQLSELASRDCG</sequence>
<gene>
    <name evidence="2" type="ORF">WMSIL1_LOCUS5284</name>
</gene>
<dbReference type="Proteomes" id="UP000321570">
    <property type="component" value="Unassembled WGS sequence"/>
</dbReference>
<feature type="region of interest" description="Disordered" evidence="1">
    <location>
        <begin position="372"/>
        <end position="420"/>
    </location>
</feature>
<proteinExistence type="predicted"/>
<name>A0A564YEG9_HYMDI</name>
<evidence type="ECO:0000313" key="3">
    <source>
        <dbReference type="Proteomes" id="UP000321570"/>
    </source>
</evidence>
<evidence type="ECO:0000313" key="2">
    <source>
        <dbReference type="EMBL" id="VUZ45349.1"/>
    </source>
</evidence>
<feature type="region of interest" description="Disordered" evidence="1">
    <location>
        <begin position="319"/>
        <end position="346"/>
    </location>
</feature>
<evidence type="ECO:0000256" key="1">
    <source>
        <dbReference type="SAM" id="MobiDB-lite"/>
    </source>
</evidence>
<feature type="compositionally biased region" description="Low complexity" evidence="1">
    <location>
        <begin position="404"/>
        <end position="414"/>
    </location>
</feature>